<dbReference type="GO" id="GO:0005524">
    <property type="term" value="F:ATP binding"/>
    <property type="evidence" value="ECO:0007669"/>
    <property type="project" value="InterPro"/>
</dbReference>
<comment type="caution">
    <text evidence="2">The sequence shown here is derived from an EMBL/GenBank/DDBJ whole genome shotgun (WGS) entry which is preliminary data.</text>
</comment>
<name>A0A9N9W0A3_9HYPO</name>
<accession>A0A9N9W0A3</accession>
<evidence type="ECO:0000313" key="3">
    <source>
        <dbReference type="Proteomes" id="UP000696573"/>
    </source>
</evidence>
<evidence type="ECO:0000259" key="1">
    <source>
        <dbReference type="PROSITE" id="PS50011"/>
    </source>
</evidence>
<evidence type="ECO:0000313" key="2">
    <source>
        <dbReference type="EMBL" id="CAH0040892.1"/>
    </source>
</evidence>
<dbReference type="Gene3D" id="1.10.510.10">
    <property type="entry name" value="Transferase(Phosphotransferase) domain 1"/>
    <property type="match status" value="1"/>
</dbReference>
<dbReference type="SUPFAM" id="SSF56112">
    <property type="entry name" value="Protein kinase-like (PK-like)"/>
    <property type="match status" value="1"/>
</dbReference>
<proteinExistence type="predicted"/>
<sequence length="188" mass="21312">MKPSNILIYEDVSVGNGAVVFKIADFGQTREINRHPEGRTGQKNKTSPFLDGGRIYEGTFRAPEIHGQNVRDKRVEKGDVWSFGCILLLVILFGAQGAQAIEEFEEDRIRKSLSRRDDNFCNPQNGANSVCNPAVLKCLKRLREHEVSADMYMNKNMMKQFIDYLRTGTLVKDSQRDNISKADPKSDK</sequence>
<reference evidence="2" key="1">
    <citation type="submission" date="2021-10" db="EMBL/GenBank/DDBJ databases">
        <authorList>
            <person name="Piombo E."/>
        </authorList>
    </citation>
    <scope>NUCLEOTIDE SEQUENCE</scope>
</reference>
<dbReference type="AlphaFoldDB" id="A0A9N9W0A3"/>
<feature type="domain" description="Protein kinase" evidence="1">
    <location>
        <begin position="1"/>
        <end position="162"/>
    </location>
</feature>
<gene>
    <name evidence="2" type="ORF">CRHIZ90672A_00008882</name>
</gene>
<keyword evidence="3" id="KW-1185">Reference proteome</keyword>
<dbReference type="OrthoDB" id="5986190at2759"/>
<dbReference type="PROSITE" id="PS50011">
    <property type="entry name" value="PROTEIN_KINASE_DOM"/>
    <property type="match status" value="1"/>
</dbReference>
<dbReference type="GO" id="GO:0004672">
    <property type="term" value="F:protein kinase activity"/>
    <property type="evidence" value="ECO:0007669"/>
    <property type="project" value="InterPro"/>
</dbReference>
<dbReference type="Pfam" id="PF00069">
    <property type="entry name" value="Pkinase"/>
    <property type="match status" value="1"/>
</dbReference>
<feature type="non-terminal residue" evidence="2">
    <location>
        <position position="188"/>
    </location>
</feature>
<dbReference type="Proteomes" id="UP000696573">
    <property type="component" value="Unassembled WGS sequence"/>
</dbReference>
<dbReference type="InterPro" id="IPR000719">
    <property type="entry name" value="Prot_kinase_dom"/>
</dbReference>
<dbReference type="EMBL" id="CABFNQ020000763">
    <property type="protein sequence ID" value="CAH0040892.1"/>
    <property type="molecule type" value="Genomic_DNA"/>
</dbReference>
<organism evidence="2 3">
    <name type="scientific">Clonostachys rhizophaga</name>
    <dbReference type="NCBI Taxonomy" id="160324"/>
    <lineage>
        <taxon>Eukaryota</taxon>
        <taxon>Fungi</taxon>
        <taxon>Dikarya</taxon>
        <taxon>Ascomycota</taxon>
        <taxon>Pezizomycotina</taxon>
        <taxon>Sordariomycetes</taxon>
        <taxon>Hypocreomycetidae</taxon>
        <taxon>Hypocreales</taxon>
        <taxon>Bionectriaceae</taxon>
        <taxon>Clonostachys</taxon>
    </lineage>
</organism>
<protein>
    <recommendedName>
        <fullName evidence="1">Protein kinase domain-containing protein</fullName>
    </recommendedName>
</protein>
<dbReference type="InterPro" id="IPR011009">
    <property type="entry name" value="Kinase-like_dom_sf"/>
</dbReference>